<sequence>MYLNDFLSKKINKKLNSCLDREAIWIDISFFRSKKTFEQLLYMFVNKIFELNYTDNPMYVICTGSYFINILDSLGGVDIGSIKDSYNNIFVYEFNSLKFLSNKYIINLYRKYYERYQIGINVELKQYIK</sequence>
<protein>
    <submittedName>
        <fullName evidence="1">Uncharacterized protein</fullName>
    </submittedName>
</protein>
<evidence type="ECO:0000313" key="1">
    <source>
        <dbReference type="EMBL" id="EHN68426.1"/>
    </source>
</evidence>
<dbReference type="AlphaFoldDB" id="A0AAV3EN96"/>
<evidence type="ECO:0000313" key="2">
    <source>
        <dbReference type="Proteomes" id="UP000004521"/>
    </source>
</evidence>
<name>A0AAV3EN96_ALIFS</name>
<proteinExistence type="predicted"/>
<organism evidence="1 2">
    <name type="scientific">Aliivibrio fischeri SR5</name>
    <dbReference type="NCBI Taxonomy" id="1088719"/>
    <lineage>
        <taxon>Bacteria</taxon>
        <taxon>Pseudomonadati</taxon>
        <taxon>Pseudomonadota</taxon>
        <taxon>Gammaproteobacteria</taxon>
        <taxon>Vibrionales</taxon>
        <taxon>Vibrionaceae</taxon>
        <taxon>Aliivibrio</taxon>
    </lineage>
</organism>
<reference evidence="1 2" key="1">
    <citation type="journal article" date="2012" name="J. Bacteriol.">
        <title>Draft Genome Sequence of Vibrio fischeri SR5, a Strain Isolated from the Light Organ of the Mediterranean Squid Sepiola robusta.</title>
        <authorList>
            <person name="Gyllborg M.C."/>
            <person name="Sahl J.W."/>
            <person name="Cronin D.C.III."/>
            <person name="Rasko D.A."/>
            <person name="Mandel M.J."/>
        </authorList>
    </citation>
    <scope>NUCLEOTIDE SEQUENCE [LARGE SCALE GENOMIC DNA]</scope>
    <source>
        <strain evidence="1 2">SR5</strain>
    </source>
</reference>
<dbReference type="Proteomes" id="UP000004521">
    <property type="component" value="Chromosome II"/>
</dbReference>
<comment type="caution">
    <text evidence="1">The sequence shown here is derived from an EMBL/GenBank/DDBJ whole genome shotgun (WGS) entry which is preliminary data.</text>
</comment>
<dbReference type="EMBL" id="AHIH01000013">
    <property type="protein sequence ID" value="EHN68426.1"/>
    <property type="molecule type" value="Genomic_DNA"/>
</dbReference>
<gene>
    <name evidence="1" type="ORF">VFSR5_A1011</name>
</gene>
<accession>A0AAV3EN96</accession>